<evidence type="ECO:0000313" key="1">
    <source>
        <dbReference type="EMBL" id="RJY12506.1"/>
    </source>
</evidence>
<comment type="caution">
    <text evidence="1">The sequence shown here is derived from an EMBL/GenBank/DDBJ whole genome shotgun (WGS) entry which is preliminary data.</text>
</comment>
<protein>
    <submittedName>
        <fullName evidence="1">Uncharacterized protein</fullName>
    </submittedName>
</protein>
<dbReference type="EMBL" id="QYYH01000074">
    <property type="protein sequence ID" value="RJY12506.1"/>
    <property type="molecule type" value="Genomic_DNA"/>
</dbReference>
<evidence type="ECO:0000313" key="2">
    <source>
        <dbReference type="Proteomes" id="UP000273022"/>
    </source>
</evidence>
<proteinExistence type="predicted"/>
<gene>
    <name evidence="1" type="ORF">D5R81_12325</name>
</gene>
<accession>A0A3A6TW11</accession>
<name>A0A3A6TW11_9GAMM</name>
<reference evidence="1 2" key="1">
    <citation type="submission" date="2018-09" db="EMBL/GenBank/DDBJ databases">
        <title>Phylogeny of the Shewanellaceae, and recommendation for two new genera, Pseudoshewanella and Parashewanella.</title>
        <authorList>
            <person name="Wang G."/>
        </authorList>
    </citation>
    <scope>NUCLEOTIDE SEQUENCE [LARGE SCALE GENOMIC DNA]</scope>
    <source>
        <strain evidence="1 2">KCTC 22492</strain>
    </source>
</reference>
<dbReference type="OrthoDB" id="7068542at2"/>
<dbReference type="Proteomes" id="UP000273022">
    <property type="component" value="Unassembled WGS sequence"/>
</dbReference>
<dbReference type="AlphaFoldDB" id="A0A3A6TW11"/>
<keyword evidence="2" id="KW-1185">Reference proteome</keyword>
<organism evidence="1 2">
    <name type="scientific">Parashewanella spongiae</name>
    <dbReference type="NCBI Taxonomy" id="342950"/>
    <lineage>
        <taxon>Bacteria</taxon>
        <taxon>Pseudomonadati</taxon>
        <taxon>Pseudomonadota</taxon>
        <taxon>Gammaproteobacteria</taxon>
        <taxon>Alteromonadales</taxon>
        <taxon>Shewanellaceae</taxon>
        <taxon>Parashewanella</taxon>
    </lineage>
</organism>
<sequence>MRFEDKFIVELEAIETAIAEVYRSNSETYDSQVDRALGSVISNLKAQQKNRPSQPNSYSGVDLQLYQTISQTTQTLLEDETDLTVEDVINCLKTVRKSVKRWNKQNGRQGYLTFIDRFV</sequence>
<dbReference type="RefSeq" id="WP_121853937.1">
    <property type="nucleotide sequence ID" value="NZ_CP037952.1"/>
</dbReference>